<keyword evidence="2" id="KW-1185">Reference proteome</keyword>
<comment type="caution">
    <text evidence="1">The sequence shown here is derived from an EMBL/GenBank/DDBJ whole genome shotgun (WGS) entry which is preliminary data.</text>
</comment>
<dbReference type="EMBL" id="JAIWYP010000013">
    <property type="protein sequence ID" value="KAH3718092.1"/>
    <property type="molecule type" value="Genomic_DNA"/>
</dbReference>
<evidence type="ECO:0000313" key="1">
    <source>
        <dbReference type="EMBL" id="KAH3718092.1"/>
    </source>
</evidence>
<dbReference type="AlphaFoldDB" id="A0A9D4C621"/>
<name>A0A9D4C621_DREPO</name>
<evidence type="ECO:0000313" key="2">
    <source>
        <dbReference type="Proteomes" id="UP000828390"/>
    </source>
</evidence>
<reference evidence="1" key="2">
    <citation type="submission" date="2020-11" db="EMBL/GenBank/DDBJ databases">
        <authorList>
            <person name="McCartney M.A."/>
            <person name="Auch B."/>
            <person name="Kono T."/>
            <person name="Mallez S."/>
            <person name="Becker A."/>
            <person name="Gohl D.M."/>
            <person name="Silverstein K.A.T."/>
            <person name="Koren S."/>
            <person name="Bechman K.B."/>
            <person name="Herman A."/>
            <person name="Abrahante J.E."/>
            <person name="Garbe J."/>
        </authorList>
    </citation>
    <scope>NUCLEOTIDE SEQUENCE</scope>
    <source>
        <strain evidence="1">Duluth1</strain>
        <tissue evidence="1">Whole animal</tissue>
    </source>
</reference>
<proteinExistence type="predicted"/>
<dbReference type="Proteomes" id="UP000828390">
    <property type="component" value="Unassembled WGS sequence"/>
</dbReference>
<accession>A0A9D4C621</accession>
<sequence>MDCKRTFYSFSIVVSERPKSLSKTVFDGDDAKLFLPEDHSFIIKLSEEHAVTYLEFRLSTNVREVTAEYIKRDGTISVKLIITLYTVKQAETENGS</sequence>
<protein>
    <submittedName>
        <fullName evidence="1">Uncharacterized protein</fullName>
    </submittedName>
</protein>
<organism evidence="1 2">
    <name type="scientific">Dreissena polymorpha</name>
    <name type="common">Zebra mussel</name>
    <name type="synonym">Mytilus polymorpha</name>
    <dbReference type="NCBI Taxonomy" id="45954"/>
    <lineage>
        <taxon>Eukaryota</taxon>
        <taxon>Metazoa</taxon>
        <taxon>Spiralia</taxon>
        <taxon>Lophotrochozoa</taxon>
        <taxon>Mollusca</taxon>
        <taxon>Bivalvia</taxon>
        <taxon>Autobranchia</taxon>
        <taxon>Heteroconchia</taxon>
        <taxon>Euheterodonta</taxon>
        <taxon>Imparidentia</taxon>
        <taxon>Neoheterodontei</taxon>
        <taxon>Myida</taxon>
        <taxon>Dreissenoidea</taxon>
        <taxon>Dreissenidae</taxon>
        <taxon>Dreissena</taxon>
    </lineage>
</organism>
<gene>
    <name evidence="1" type="ORF">DPMN_060891</name>
</gene>
<reference evidence="1" key="1">
    <citation type="journal article" date="2019" name="bioRxiv">
        <title>The Genome of the Zebra Mussel, Dreissena polymorpha: A Resource for Invasive Species Research.</title>
        <authorList>
            <person name="McCartney M.A."/>
            <person name="Auch B."/>
            <person name="Kono T."/>
            <person name="Mallez S."/>
            <person name="Zhang Y."/>
            <person name="Obille A."/>
            <person name="Becker A."/>
            <person name="Abrahante J.E."/>
            <person name="Garbe J."/>
            <person name="Badalamenti J.P."/>
            <person name="Herman A."/>
            <person name="Mangelson H."/>
            <person name="Liachko I."/>
            <person name="Sullivan S."/>
            <person name="Sone E.D."/>
            <person name="Koren S."/>
            <person name="Silverstein K.A.T."/>
            <person name="Beckman K.B."/>
            <person name="Gohl D.M."/>
        </authorList>
    </citation>
    <scope>NUCLEOTIDE SEQUENCE</scope>
    <source>
        <strain evidence="1">Duluth1</strain>
        <tissue evidence="1">Whole animal</tissue>
    </source>
</reference>